<reference evidence="1 2" key="1">
    <citation type="submission" date="2017-01" db="EMBL/GenBank/DDBJ databases">
        <authorList>
            <person name="Mah S.A."/>
            <person name="Swanson W.J."/>
            <person name="Moy G.W."/>
            <person name="Vacquier V.D."/>
        </authorList>
    </citation>
    <scope>NUCLEOTIDE SEQUENCE [LARGE SCALE GENOMIC DNA]</scope>
    <source>
        <strain evidence="1 2">ASpG1</strain>
    </source>
</reference>
<name>A0A1N6RUT2_9SPIO</name>
<gene>
    <name evidence="1" type="ORF">SAMN05920897_10727</name>
</gene>
<dbReference type="SUPFAM" id="SSF52540">
    <property type="entry name" value="P-loop containing nucleoside triphosphate hydrolases"/>
    <property type="match status" value="1"/>
</dbReference>
<dbReference type="EMBL" id="FTMS01000007">
    <property type="protein sequence ID" value="SIQ32595.1"/>
    <property type="molecule type" value="Genomic_DNA"/>
</dbReference>
<dbReference type="RefSeq" id="WP_143559151.1">
    <property type="nucleotide sequence ID" value="NZ_FTMS01000007.1"/>
</dbReference>
<evidence type="ECO:0000313" key="1">
    <source>
        <dbReference type="EMBL" id="SIQ32595.1"/>
    </source>
</evidence>
<keyword evidence="2" id="KW-1185">Reference proteome</keyword>
<proteinExistence type="predicted"/>
<accession>A0A1N6RUT2</accession>
<dbReference type="Gene3D" id="3.40.50.300">
    <property type="entry name" value="P-loop containing nucleotide triphosphate hydrolases"/>
    <property type="match status" value="1"/>
</dbReference>
<dbReference type="AlphaFoldDB" id="A0A1N6RUT2"/>
<dbReference type="InterPro" id="IPR027417">
    <property type="entry name" value="P-loop_NTPase"/>
</dbReference>
<dbReference type="Proteomes" id="UP000186400">
    <property type="component" value="Unassembled WGS sequence"/>
</dbReference>
<dbReference type="OrthoDB" id="5147122at2"/>
<evidence type="ECO:0000313" key="2">
    <source>
        <dbReference type="Proteomes" id="UP000186400"/>
    </source>
</evidence>
<sequence>MNVIDLVLHIGLRKTGTTTFQRKVFPALLPQGYLGKGAGRGRHFSYLMGEIIKGQDPVKTIDILLDDIAQIAEGQLRNDTGRSSFVISSEGMSSGPGPGVMAAPRIEDIQPTIPENYPVFSVLPVLCEKWSSRFSGQVKIILSIRDQRKMLASEYSQRSAYRIAPSQQDFEDRARAYLQSGDHHLNYYLWADAIEKAVGRDNMLIFDIAAVSNREALERLAGFLCGADRTDLNELDAENPANVSRVSGTSWKIRNFRLSKIMKRYSSRRFRRTLIYRKIRKFVKIFDVPVGNLVRRIFARECPDVITLNEDILQKIFEQTDVSNEKLGREYSDRLVQ</sequence>
<organism evidence="1 2">
    <name type="scientific">Alkalispirochaeta americana</name>
    <dbReference type="NCBI Taxonomy" id="159291"/>
    <lineage>
        <taxon>Bacteria</taxon>
        <taxon>Pseudomonadati</taxon>
        <taxon>Spirochaetota</taxon>
        <taxon>Spirochaetia</taxon>
        <taxon>Spirochaetales</taxon>
        <taxon>Spirochaetaceae</taxon>
        <taxon>Alkalispirochaeta</taxon>
    </lineage>
</organism>
<protein>
    <submittedName>
        <fullName evidence="1">Uncharacterized protein</fullName>
    </submittedName>
</protein>